<evidence type="ECO:0000313" key="1">
    <source>
        <dbReference type="EMBL" id="STC93080.1"/>
    </source>
</evidence>
<protein>
    <submittedName>
        <fullName evidence="1">Uncharacterized protein</fullName>
    </submittedName>
</protein>
<dbReference type="AlphaFoldDB" id="A0A1M7KLX7"/>
<dbReference type="Proteomes" id="UP000255224">
    <property type="component" value="Unassembled WGS sequence"/>
</dbReference>
<name>A0A1M7KLX7_CHRCU</name>
<organism evidence="1 2">
    <name type="scientific">Chryseobacterium carnipullorum</name>
    <dbReference type="NCBI Taxonomy" id="1124835"/>
    <lineage>
        <taxon>Bacteria</taxon>
        <taxon>Pseudomonadati</taxon>
        <taxon>Bacteroidota</taxon>
        <taxon>Flavobacteriia</taxon>
        <taxon>Flavobacteriales</taxon>
        <taxon>Weeksellaceae</taxon>
        <taxon>Chryseobacterium group</taxon>
        <taxon>Chryseobacterium</taxon>
    </lineage>
</organism>
<evidence type="ECO:0000313" key="2">
    <source>
        <dbReference type="Proteomes" id="UP000255224"/>
    </source>
</evidence>
<accession>A0A376DPF3</accession>
<sequence length="246" mass="29383">MFDKEKASVYLYDDLKHKKFHTRTFKTFLEDRKKETGKYDITLENILEKVKNDMNTITPDELFEINLFLIEEVYSEYTGRDDTIKEKYFEELYDHYGIILLYEIPTSTVCTSYMFQFGNYTHYFPISESENSDGGINMDSTDFLKFNDYTILLMKMILDKKMDGYEYEFTKSEEDIIQRITADQQNNLILLKEIEHECDFIKDCSADEKGPYAQTIYYAYAFFKQFIEMKLRINADKNPRIVILDS</sequence>
<accession>A0A1M7KLX7</accession>
<dbReference type="EMBL" id="UFVQ01000003">
    <property type="protein sequence ID" value="STC93080.1"/>
    <property type="molecule type" value="Genomic_DNA"/>
</dbReference>
<proteinExistence type="predicted"/>
<gene>
    <name evidence="1" type="ORF">NCTC13533_00687</name>
</gene>
<reference evidence="1 2" key="1">
    <citation type="submission" date="2018-06" db="EMBL/GenBank/DDBJ databases">
        <authorList>
            <consortium name="Pathogen Informatics"/>
            <person name="Doyle S."/>
        </authorList>
    </citation>
    <scope>NUCLEOTIDE SEQUENCE [LARGE SCALE GENOMIC DNA]</scope>
    <source>
        <strain evidence="1 2">NCTC13533</strain>
    </source>
</reference>